<proteinExistence type="predicted"/>
<name>A0A834ZF66_TETSI</name>
<sequence length="96" mass="10600">MSKISLIYNTISIKILALLSTGATRKENHNIDHISSSITQTRPQESRKLTKELCKDKESMGISCTADRQEQQAIFAGIEGSAVKFSKIATSSIDWV</sequence>
<keyword evidence="2" id="KW-1185">Reference proteome</keyword>
<dbReference type="AlphaFoldDB" id="A0A834ZF66"/>
<accession>A0A834ZF66</accession>
<evidence type="ECO:0000313" key="1">
    <source>
        <dbReference type="EMBL" id="KAF8406199.1"/>
    </source>
</evidence>
<organism evidence="1 2">
    <name type="scientific">Tetracentron sinense</name>
    <name type="common">Spur-leaf</name>
    <dbReference type="NCBI Taxonomy" id="13715"/>
    <lineage>
        <taxon>Eukaryota</taxon>
        <taxon>Viridiplantae</taxon>
        <taxon>Streptophyta</taxon>
        <taxon>Embryophyta</taxon>
        <taxon>Tracheophyta</taxon>
        <taxon>Spermatophyta</taxon>
        <taxon>Magnoliopsida</taxon>
        <taxon>Trochodendrales</taxon>
        <taxon>Trochodendraceae</taxon>
        <taxon>Tetracentron</taxon>
    </lineage>
</organism>
<comment type="caution">
    <text evidence="1">The sequence shown here is derived from an EMBL/GenBank/DDBJ whole genome shotgun (WGS) entry which is preliminary data.</text>
</comment>
<dbReference type="Proteomes" id="UP000655225">
    <property type="component" value="Unassembled WGS sequence"/>
</dbReference>
<dbReference type="OrthoDB" id="1727653at2759"/>
<dbReference type="EMBL" id="JABCRI010000005">
    <property type="protein sequence ID" value="KAF8406199.1"/>
    <property type="molecule type" value="Genomic_DNA"/>
</dbReference>
<protein>
    <submittedName>
        <fullName evidence="1">Uncharacterized protein</fullName>
    </submittedName>
</protein>
<gene>
    <name evidence="1" type="ORF">HHK36_008284</name>
</gene>
<evidence type="ECO:0000313" key="2">
    <source>
        <dbReference type="Proteomes" id="UP000655225"/>
    </source>
</evidence>
<reference evidence="1 2" key="1">
    <citation type="submission" date="2020-04" db="EMBL/GenBank/DDBJ databases">
        <title>Plant Genome Project.</title>
        <authorList>
            <person name="Zhang R.-G."/>
        </authorList>
    </citation>
    <scope>NUCLEOTIDE SEQUENCE [LARGE SCALE GENOMIC DNA]</scope>
    <source>
        <strain evidence="1">YNK0</strain>
        <tissue evidence="1">Leaf</tissue>
    </source>
</reference>